<evidence type="ECO:0000313" key="2">
    <source>
        <dbReference type="Proteomes" id="UP000319576"/>
    </source>
</evidence>
<protein>
    <submittedName>
        <fullName evidence="1">Uncharacterized protein</fullName>
    </submittedName>
</protein>
<organism evidence="1 2">
    <name type="scientific">Urbifossiella limnaea</name>
    <dbReference type="NCBI Taxonomy" id="2528023"/>
    <lineage>
        <taxon>Bacteria</taxon>
        <taxon>Pseudomonadati</taxon>
        <taxon>Planctomycetota</taxon>
        <taxon>Planctomycetia</taxon>
        <taxon>Gemmatales</taxon>
        <taxon>Gemmataceae</taxon>
        <taxon>Urbifossiella</taxon>
    </lineage>
</organism>
<proteinExistence type="predicted"/>
<dbReference type="OrthoDB" id="9868840at2"/>
<reference evidence="1 2" key="1">
    <citation type="submission" date="2019-02" db="EMBL/GenBank/DDBJ databases">
        <title>Deep-cultivation of Planctomycetes and their phenomic and genomic characterization uncovers novel biology.</title>
        <authorList>
            <person name="Wiegand S."/>
            <person name="Jogler M."/>
            <person name="Boedeker C."/>
            <person name="Pinto D."/>
            <person name="Vollmers J."/>
            <person name="Rivas-Marin E."/>
            <person name="Kohn T."/>
            <person name="Peeters S.H."/>
            <person name="Heuer A."/>
            <person name="Rast P."/>
            <person name="Oberbeckmann S."/>
            <person name="Bunk B."/>
            <person name="Jeske O."/>
            <person name="Meyerdierks A."/>
            <person name="Storesund J.E."/>
            <person name="Kallscheuer N."/>
            <person name="Luecker S."/>
            <person name="Lage O.M."/>
            <person name="Pohl T."/>
            <person name="Merkel B.J."/>
            <person name="Hornburger P."/>
            <person name="Mueller R.-W."/>
            <person name="Bruemmer F."/>
            <person name="Labrenz M."/>
            <person name="Spormann A.M."/>
            <person name="Op den Camp H."/>
            <person name="Overmann J."/>
            <person name="Amann R."/>
            <person name="Jetten M.S.M."/>
            <person name="Mascher T."/>
            <person name="Medema M.H."/>
            <person name="Devos D.P."/>
            <person name="Kaster A.-K."/>
            <person name="Ovreas L."/>
            <person name="Rohde M."/>
            <person name="Galperin M.Y."/>
            <person name="Jogler C."/>
        </authorList>
    </citation>
    <scope>NUCLEOTIDE SEQUENCE [LARGE SCALE GENOMIC DNA]</scope>
    <source>
        <strain evidence="1 2">ETA_A1</strain>
    </source>
</reference>
<sequence length="164" mass="17346">MVAGVPPEVLRQYPADLIRFAVDEAGRDAEDVAAFLAAAGLAPPPGETRGWPPGVLLDLGAFVRLRRWEASGYTFHVEAGLPTARMALRRVITTLIGAAADRAMLAAAGELGLAVFGLTVSRFAWTARPQLGSDVVLDLGDEDALVEVLAQLMWALRQGDPAGE</sequence>
<accession>A0A517XQR1</accession>
<dbReference type="Proteomes" id="UP000319576">
    <property type="component" value="Chromosome"/>
</dbReference>
<dbReference type="EMBL" id="CP036273">
    <property type="protein sequence ID" value="QDU19844.1"/>
    <property type="molecule type" value="Genomic_DNA"/>
</dbReference>
<gene>
    <name evidence="1" type="ORF">ETAA1_17820</name>
</gene>
<name>A0A517XQR1_9BACT</name>
<dbReference type="RefSeq" id="WP_145236433.1">
    <property type="nucleotide sequence ID" value="NZ_CP036273.1"/>
</dbReference>
<dbReference type="AlphaFoldDB" id="A0A517XQR1"/>
<evidence type="ECO:0000313" key="1">
    <source>
        <dbReference type="EMBL" id="QDU19844.1"/>
    </source>
</evidence>
<keyword evidence="2" id="KW-1185">Reference proteome</keyword>
<dbReference type="KEGG" id="uli:ETAA1_17820"/>